<organism evidence="1 2">
    <name type="scientific">Septoria linicola</name>
    <dbReference type="NCBI Taxonomy" id="215465"/>
    <lineage>
        <taxon>Eukaryota</taxon>
        <taxon>Fungi</taxon>
        <taxon>Dikarya</taxon>
        <taxon>Ascomycota</taxon>
        <taxon>Pezizomycotina</taxon>
        <taxon>Dothideomycetes</taxon>
        <taxon>Dothideomycetidae</taxon>
        <taxon>Mycosphaerellales</taxon>
        <taxon>Mycosphaerellaceae</taxon>
        <taxon>Septoria</taxon>
    </lineage>
</organism>
<keyword evidence="2" id="KW-1185">Reference proteome</keyword>
<gene>
    <name evidence="1" type="ORF">Slin15195_G067760</name>
</gene>
<name>A0A9Q9AWY2_9PEZI</name>
<proteinExistence type="predicted"/>
<dbReference type="AlphaFoldDB" id="A0A9Q9AWY2"/>
<evidence type="ECO:0000313" key="2">
    <source>
        <dbReference type="Proteomes" id="UP001056384"/>
    </source>
</evidence>
<reference evidence="1" key="1">
    <citation type="submission" date="2022-06" db="EMBL/GenBank/DDBJ databases">
        <title>Complete genome sequences of two strains of the flax pathogen Septoria linicola.</title>
        <authorList>
            <person name="Lapalu N."/>
            <person name="Simon A."/>
            <person name="Demenou B."/>
            <person name="Paumier D."/>
            <person name="Guillot M.-P."/>
            <person name="Gout L."/>
            <person name="Valade R."/>
        </authorList>
    </citation>
    <scope>NUCLEOTIDE SEQUENCE</scope>
    <source>
        <strain evidence="1">SE15195</strain>
    </source>
</reference>
<dbReference type="Proteomes" id="UP001056384">
    <property type="component" value="Chromosome 5"/>
</dbReference>
<protein>
    <submittedName>
        <fullName evidence="1">Uncharacterized protein</fullName>
    </submittedName>
</protein>
<dbReference type="EMBL" id="CP099422">
    <property type="protein sequence ID" value="USW53457.1"/>
    <property type="molecule type" value="Genomic_DNA"/>
</dbReference>
<evidence type="ECO:0000313" key="1">
    <source>
        <dbReference type="EMBL" id="USW53457.1"/>
    </source>
</evidence>
<sequence length="103" mass="11295">MNSAVVPNDTVTAPDCFTALKEAGAKRNPYQWQFDPKLKLPNHFLPDLHTDSSECSNPSNFAPHAATHNQNKHFRMRPSMNLTSFTSHGDCGLQPASLATGSK</sequence>
<accession>A0A9Q9AWY2</accession>